<evidence type="ECO:0000313" key="1">
    <source>
        <dbReference type="EMBL" id="KAF9807299.1"/>
    </source>
</evidence>
<reference evidence="1" key="2">
    <citation type="journal article" name="Front. Microbiol.">
        <title>Degradative Capacity of Two Strains of Rhodonia placenta: From Phenotype to Genotype.</title>
        <authorList>
            <person name="Kolle M."/>
            <person name="Horta M.A.C."/>
            <person name="Nowrousian M."/>
            <person name="Ohm R.A."/>
            <person name="Benz J.P."/>
            <person name="Pilgard A."/>
        </authorList>
    </citation>
    <scope>NUCLEOTIDE SEQUENCE</scope>
    <source>
        <strain evidence="1">FPRL280</strain>
    </source>
</reference>
<organism evidence="1 2">
    <name type="scientific">Rhodonia placenta</name>
    <dbReference type="NCBI Taxonomy" id="104341"/>
    <lineage>
        <taxon>Eukaryota</taxon>
        <taxon>Fungi</taxon>
        <taxon>Dikarya</taxon>
        <taxon>Basidiomycota</taxon>
        <taxon>Agaricomycotina</taxon>
        <taxon>Agaricomycetes</taxon>
        <taxon>Polyporales</taxon>
        <taxon>Adustoporiaceae</taxon>
        <taxon>Rhodonia</taxon>
    </lineage>
</organism>
<evidence type="ECO:0000313" key="2">
    <source>
        <dbReference type="Proteomes" id="UP000639403"/>
    </source>
</evidence>
<gene>
    <name evidence="1" type="ORF">IEO21_08279</name>
</gene>
<proteinExistence type="predicted"/>
<reference evidence="1" key="1">
    <citation type="submission" date="2020-11" db="EMBL/GenBank/DDBJ databases">
        <authorList>
            <person name="Koelle M."/>
            <person name="Horta M.A.C."/>
            <person name="Nowrousian M."/>
            <person name="Ohm R.A."/>
            <person name="Benz P."/>
            <person name="Pilgard A."/>
        </authorList>
    </citation>
    <scope>NUCLEOTIDE SEQUENCE</scope>
    <source>
        <strain evidence="1">FPRL280</strain>
    </source>
</reference>
<name>A0A8H7NWI0_9APHY</name>
<protein>
    <submittedName>
        <fullName evidence="1">Uncharacterized protein</fullName>
    </submittedName>
</protein>
<dbReference type="AlphaFoldDB" id="A0A8H7NWI0"/>
<accession>A0A8H7NWI0</accession>
<comment type="caution">
    <text evidence="1">The sequence shown here is derived from an EMBL/GenBank/DDBJ whole genome shotgun (WGS) entry which is preliminary data.</text>
</comment>
<sequence length="48" mass="4990">MLTQPQGPMSQHGCVSGARAVLCTAVLSNLILSTGECDVPVRLVHLSV</sequence>
<dbReference type="Proteomes" id="UP000639403">
    <property type="component" value="Unassembled WGS sequence"/>
</dbReference>
<dbReference type="EMBL" id="JADOXO010000282">
    <property type="protein sequence ID" value="KAF9807299.1"/>
    <property type="molecule type" value="Genomic_DNA"/>
</dbReference>